<gene>
    <name evidence="2" type="ORF">MNBD_ACTINO02-1968</name>
</gene>
<keyword evidence="1" id="KW-0812">Transmembrane</keyword>
<protein>
    <submittedName>
        <fullName evidence="2">Uncharacterized protein</fullName>
    </submittedName>
</protein>
<accession>A0A3B0SDL8</accession>
<sequence>PPATQEAWETGCRVLYVDDEPKEPSVIVAAIGGAAKLAGLVLIGVGALISLWLIGSLVVDWISEIF</sequence>
<organism evidence="2">
    <name type="scientific">hydrothermal vent metagenome</name>
    <dbReference type="NCBI Taxonomy" id="652676"/>
    <lineage>
        <taxon>unclassified sequences</taxon>
        <taxon>metagenomes</taxon>
        <taxon>ecological metagenomes</taxon>
    </lineage>
</organism>
<dbReference type="AlphaFoldDB" id="A0A3B0SDL8"/>
<reference evidence="2" key="1">
    <citation type="submission" date="2018-06" db="EMBL/GenBank/DDBJ databases">
        <authorList>
            <person name="Zhirakovskaya E."/>
        </authorList>
    </citation>
    <scope>NUCLEOTIDE SEQUENCE</scope>
</reference>
<name>A0A3B0SDL8_9ZZZZ</name>
<keyword evidence="1" id="KW-1133">Transmembrane helix</keyword>
<evidence type="ECO:0000313" key="2">
    <source>
        <dbReference type="EMBL" id="VAV98986.1"/>
    </source>
</evidence>
<feature type="non-terminal residue" evidence="2">
    <location>
        <position position="1"/>
    </location>
</feature>
<feature type="transmembrane region" description="Helical" evidence="1">
    <location>
        <begin position="26"/>
        <end position="59"/>
    </location>
</feature>
<keyword evidence="1" id="KW-0472">Membrane</keyword>
<dbReference type="EMBL" id="UOEK01000151">
    <property type="protein sequence ID" value="VAV98986.1"/>
    <property type="molecule type" value="Genomic_DNA"/>
</dbReference>
<proteinExistence type="predicted"/>
<evidence type="ECO:0000256" key="1">
    <source>
        <dbReference type="SAM" id="Phobius"/>
    </source>
</evidence>